<evidence type="ECO:0000313" key="1">
    <source>
        <dbReference type="EMBL" id="MXP74302.1"/>
    </source>
</evidence>
<keyword evidence="2" id="KW-1185">Reference proteome</keyword>
<dbReference type="SUPFAM" id="SSF160527">
    <property type="entry name" value="V-type ATPase subunit E-like"/>
    <property type="match status" value="1"/>
</dbReference>
<name>A0A7X3MDG4_9FIRM</name>
<gene>
    <name evidence="1" type="ORF">GN277_02355</name>
</gene>
<dbReference type="EMBL" id="WUQX01000001">
    <property type="protein sequence ID" value="MXP74302.1"/>
    <property type="molecule type" value="Genomic_DNA"/>
</dbReference>
<organism evidence="1 2">
    <name type="scientific">Sporofaciens musculi</name>
    <dbReference type="NCBI Taxonomy" id="2681861"/>
    <lineage>
        <taxon>Bacteria</taxon>
        <taxon>Bacillati</taxon>
        <taxon>Bacillota</taxon>
        <taxon>Clostridia</taxon>
        <taxon>Lachnospirales</taxon>
        <taxon>Lachnospiraceae</taxon>
        <taxon>Sporofaciens</taxon>
    </lineage>
</organism>
<dbReference type="InterPro" id="IPR024930">
    <property type="entry name" value="Skp_dom_sf"/>
</dbReference>
<proteinExistence type="predicted"/>
<dbReference type="AlphaFoldDB" id="A0A7X3MDG4"/>
<dbReference type="Proteomes" id="UP000460412">
    <property type="component" value="Unassembled WGS sequence"/>
</dbReference>
<evidence type="ECO:0000313" key="2">
    <source>
        <dbReference type="Proteomes" id="UP000460412"/>
    </source>
</evidence>
<protein>
    <recommendedName>
        <fullName evidence="3">V-type ATP synthase subunit E</fullName>
    </recommendedName>
</protein>
<accession>A0A7X3MDG4</accession>
<comment type="caution">
    <text evidence="1">The sequence shown here is derived from an EMBL/GenBank/DDBJ whole genome shotgun (WGS) entry which is preliminary data.</text>
</comment>
<dbReference type="Gene3D" id="3.30.910.20">
    <property type="entry name" value="Skp domain"/>
    <property type="match status" value="1"/>
</dbReference>
<sequence>MTIDEKISHLQAAAMEEARAEGNAIIKQHEDALLGVFEQHRAELLRQSETRVKAERVGAQQQLNMAMSKAQLELKRELSKTQKELKTELFEEVREVVQEYMKTEEYTRLLITYIEKATGFANGAPMTIYINPSDADKKQYLEEHTGMALTVSKEDFIGGVRAVIQEKNILIDHAFKGAIENEYRKFMFKGGVQVG</sequence>
<evidence type="ECO:0008006" key="3">
    <source>
        <dbReference type="Google" id="ProtNLM"/>
    </source>
</evidence>
<reference evidence="1 2" key="1">
    <citation type="submission" date="2019-12" db="EMBL/GenBank/DDBJ databases">
        <title>Sporaefaciens musculi gen. nov., sp. nov., a novel bacterium isolated from the caecum of an obese mouse.</title>
        <authorList>
            <person name="Rasmussen T.S."/>
            <person name="Streidl T."/>
            <person name="Hitch T.C.A."/>
            <person name="Wortmann E."/>
            <person name="Deptula P."/>
            <person name="Hansen M."/>
            <person name="Nielsen D.S."/>
            <person name="Clavel T."/>
            <person name="Vogensen F.K."/>
        </authorList>
    </citation>
    <scope>NUCLEOTIDE SEQUENCE [LARGE SCALE GENOMIC DNA]</scope>
    <source>
        <strain evidence="1 2">WCA-9-b2</strain>
    </source>
</reference>
<dbReference type="RefSeq" id="WP_159749490.1">
    <property type="nucleotide sequence ID" value="NZ_CASSPE010000096.1"/>
</dbReference>